<name>A0ABQ8B1Z4_BRANA</name>
<keyword evidence="2" id="KW-1185">Reference proteome</keyword>
<dbReference type="EMBL" id="JAGKQM010000012">
    <property type="protein sequence ID" value="KAH0898708.1"/>
    <property type="molecule type" value="Genomic_DNA"/>
</dbReference>
<evidence type="ECO:0000313" key="2">
    <source>
        <dbReference type="Proteomes" id="UP000824890"/>
    </source>
</evidence>
<gene>
    <name evidence="1" type="ORF">HID58_048276</name>
</gene>
<evidence type="ECO:0000313" key="1">
    <source>
        <dbReference type="EMBL" id="KAH0898708.1"/>
    </source>
</evidence>
<accession>A0ABQ8B1Z4</accession>
<comment type="caution">
    <text evidence="1">The sequence shown here is derived from an EMBL/GenBank/DDBJ whole genome shotgun (WGS) entry which is preliminary data.</text>
</comment>
<sequence length="128" mass="14150">MSFNVQAAPCFPMGEPLSAFSGRHSMTRRLFLNLLCHGHVDGKVYQGTWPGKAVVRWSEPWIRNLEAGIRNLEPRGGRAAVFPALGHVFRGTPLLAPPAFGIRQNCKPGRRCYALLGDLLSFSYVAEL</sequence>
<organism evidence="1 2">
    <name type="scientific">Brassica napus</name>
    <name type="common">Rape</name>
    <dbReference type="NCBI Taxonomy" id="3708"/>
    <lineage>
        <taxon>Eukaryota</taxon>
        <taxon>Viridiplantae</taxon>
        <taxon>Streptophyta</taxon>
        <taxon>Embryophyta</taxon>
        <taxon>Tracheophyta</taxon>
        <taxon>Spermatophyta</taxon>
        <taxon>Magnoliopsida</taxon>
        <taxon>eudicotyledons</taxon>
        <taxon>Gunneridae</taxon>
        <taxon>Pentapetalae</taxon>
        <taxon>rosids</taxon>
        <taxon>malvids</taxon>
        <taxon>Brassicales</taxon>
        <taxon>Brassicaceae</taxon>
        <taxon>Brassiceae</taxon>
        <taxon>Brassica</taxon>
    </lineage>
</organism>
<proteinExistence type="predicted"/>
<protein>
    <submittedName>
        <fullName evidence="1">Uncharacterized protein</fullName>
    </submittedName>
</protein>
<reference evidence="1 2" key="1">
    <citation type="submission" date="2021-05" db="EMBL/GenBank/DDBJ databases">
        <title>Genome Assembly of Synthetic Allotetraploid Brassica napus Reveals Homoeologous Exchanges between Subgenomes.</title>
        <authorList>
            <person name="Davis J.T."/>
        </authorList>
    </citation>
    <scope>NUCLEOTIDE SEQUENCE [LARGE SCALE GENOMIC DNA]</scope>
    <source>
        <strain evidence="2">cv. Da-Ae</strain>
        <tissue evidence="1">Seedling</tissue>
    </source>
</reference>
<dbReference type="Proteomes" id="UP000824890">
    <property type="component" value="Unassembled WGS sequence"/>
</dbReference>